<keyword evidence="5" id="KW-1185">Reference proteome</keyword>
<evidence type="ECO:0000313" key="4">
    <source>
        <dbReference type="EMBL" id="MEP0866954.1"/>
    </source>
</evidence>
<name>A0ABV0JU14_9CYAN</name>
<dbReference type="NCBIfam" id="TIGR02595">
    <property type="entry name" value="PEP_CTERM"/>
    <property type="match status" value="1"/>
</dbReference>
<dbReference type="EMBL" id="JAMPKK010000055">
    <property type="protein sequence ID" value="MEP0866954.1"/>
    <property type="molecule type" value="Genomic_DNA"/>
</dbReference>
<protein>
    <submittedName>
        <fullName evidence="4">Pre-peptidase C-terminal domain-containing protein</fullName>
    </submittedName>
</protein>
<dbReference type="Proteomes" id="UP001442494">
    <property type="component" value="Unassembled WGS sequence"/>
</dbReference>
<dbReference type="InterPro" id="IPR013424">
    <property type="entry name" value="Ice-binding_C"/>
</dbReference>
<dbReference type="RefSeq" id="WP_190420719.1">
    <property type="nucleotide sequence ID" value="NZ_JAMPKK010000055.1"/>
</dbReference>
<dbReference type="InterPro" id="IPR007280">
    <property type="entry name" value="Peptidase_C_arc/bac"/>
</dbReference>
<feature type="signal peptide" evidence="1">
    <location>
        <begin position="1"/>
        <end position="24"/>
    </location>
</feature>
<keyword evidence="1" id="KW-0732">Signal</keyword>
<evidence type="ECO:0000259" key="3">
    <source>
        <dbReference type="Pfam" id="PF07589"/>
    </source>
</evidence>
<evidence type="ECO:0000259" key="2">
    <source>
        <dbReference type="Pfam" id="PF04151"/>
    </source>
</evidence>
<dbReference type="Gene3D" id="2.60.120.380">
    <property type="match status" value="1"/>
</dbReference>
<evidence type="ECO:0000313" key="5">
    <source>
        <dbReference type="Proteomes" id="UP001442494"/>
    </source>
</evidence>
<comment type="caution">
    <text evidence="4">The sequence shown here is derived from an EMBL/GenBank/DDBJ whole genome shotgun (WGS) entry which is preliminary data.</text>
</comment>
<organism evidence="4 5">
    <name type="scientific">Funiculus sociatus GB2-A5</name>
    <dbReference type="NCBI Taxonomy" id="2933946"/>
    <lineage>
        <taxon>Bacteria</taxon>
        <taxon>Bacillati</taxon>
        <taxon>Cyanobacteriota</taxon>
        <taxon>Cyanophyceae</taxon>
        <taxon>Coleofasciculales</taxon>
        <taxon>Coleofasciculaceae</taxon>
        <taxon>Funiculus</taxon>
    </lineage>
</organism>
<gene>
    <name evidence="4" type="ORF">NDI37_21100</name>
</gene>
<evidence type="ECO:0000256" key="1">
    <source>
        <dbReference type="SAM" id="SignalP"/>
    </source>
</evidence>
<dbReference type="Pfam" id="PF07589">
    <property type="entry name" value="PEP-CTERM"/>
    <property type="match status" value="1"/>
</dbReference>
<feature type="domain" description="Ice-binding protein C-terminal" evidence="3">
    <location>
        <begin position="200"/>
        <end position="220"/>
    </location>
</feature>
<feature type="domain" description="Peptidase C-terminal archaeal/bacterial" evidence="2">
    <location>
        <begin position="60"/>
        <end position="133"/>
    </location>
</feature>
<reference evidence="4 5" key="1">
    <citation type="submission" date="2022-04" db="EMBL/GenBank/DDBJ databases">
        <title>Positive selection, recombination, and allopatry shape intraspecific diversity of widespread and dominant cyanobacteria.</title>
        <authorList>
            <person name="Wei J."/>
            <person name="Shu W."/>
            <person name="Hu C."/>
        </authorList>
    </citation>
    <scope>NUCLEOTIDE SEQUENCE [LARGE SCALE GENOMIC DNA]</scope>
    <source>
        <strain evidence="4 5">GB2-A5</strain>
    </source>
</reference>
<accession>A0ABV0JU14</accession>
<dbReference type="Pfam" id="PF04151">
    <property type="entry name" value="PPC"/>
    <property type="match status" value="1"/>
</dbReference>
<sequence>MKKLAQITAISVIVAGLSSLPAQAATFTESDDAGETLSTAQILSTMPMPLQSISGMLSGDADLFQIFLTGGQTFSATTVGGADFDTQLFLFDKDGFGVYSNDESTGSMGQSTLPMNNPFTPTKSGIYYLGISGFDYDPVSNKGEIFPDFPDFPDVAFDAVVGATGFGGDSPLKEFDGAILSSGGSYTIALTGVQTAGNTSIPEPSSALGILALGALGASRLKNQKNNLPS</sequence>
<proteinExistence type="predicted"/>
<feature type="chain" id="PRO_5046631772" evidence="1">
    <location>
        <begin position="25"/>
        <end position="230"/>
    </location>
</feature>